<evidence type="ECO:0000313" key="2">
    <source>
        <dbReference type="Proteomes" id="UP000664002"/>
    </source>
</evidence>
<sequence length="46" mass="4824">MPVIFRAAGAQRDAIPAASLSLRPGIIAGDRLMRAAFLCPPFLLSA</sequence>
<reference evidence="1" key="1">
    <citation type="submission" date="2021-03" db="EMBL/GenBank/DDBJ databases">
        <title>Molecular epidemiology and mechanisms of colistin and carbapenem resistance in Enterobacteriaceae from clinical isolates, the environment and porcine samples in Pretoria, South Africa.</title>
        <authorList>
            <person name="Bogoshi D."/>
            <person name="Mbelle N.M."/>
            <person name="Naidoo V."/>
            <person name="Osei Sekyere J."/>
        </authorList>
    </citation>
    <scope>NUCLEOTIDE SEQUENCE</scope>
    <source>
        <strain evidence="1">C027</strain>
    </source>
</reference>
<evidence type="ECO:0000313" key="1">
    <source>
        <dbReference type="EMBL" id="MBO1997393.1"/>
    </source>
</evidence>
<organism evidence="1 2">
    <name type="scientific">Klebsiella pneumoniae</name>
    <dbReference type="NCBI Taxonomy" id="573"/>
    <lineage>
        <taxon>Bacteria</taxon>
        <taxon>Pseudomonadati</taxon>
        <taxon>Pseudomonadota</taxon>
        <taxon>Gammaproteobacteria</taxon>
        <taxon>Enterobacterales</taxon>
        <taxon>Enterobacteriaceae</taxon>
        <taxon>Klebsiella/Raoultella group</taxon>
        <taxon>Klebsiella</taxon>
        <taxon>Klebsiella pneumoniae complex</taxon>
    </lineage>
</organism>
<gene>
    <name evidence="1" type="ORF">J4730_11505</name>
</gene>
<dbReference type="Proteomes" id="UP000664002">
    <property type="component" value="Unassembled WGS sequence"/>
</dbReference>
<name>A0A939NIB3_KLEPN</name>
<dbReference type="EMBL" id="JAGETM010000006">
    <property type="protein sequence ID" value="MBO1997393.1"/>
    <property type="molecule type" value="Genomic_DNA"/>
</dbReference>
<protein>
    <submittedName>
        <fullName evidence="1">Uncharacterized protein</fullName>
    </submittedName>
</protein>
<accession>A0A939NIB3</accession>
<proteinExistence type="predicted"/>
<dbReference type="AlphaFoldDB" id="A0A939NIB3"/>
<comment type="caution">
    <text evidence="1">The sequence shown here is derived from an EMBL/GenBank/DDBJ whole genome shotgun (WGS) entry which is preliminary data.</text>
</comment>